<dbReference type="GO" id="GO:0046982">
    <property type="term" value="F:protein heterodimerization activity"/>
    <property type="evidence" value="ECO:0007669"/>
    <property type="project" value="UniProtKB-ARBA"/>
</dbReference>
<sequence>MLSPESQKRERRRIANRDCARRIRQRKTELLADLTASVEQLQADNARLLATLTEVTRCWRDTTLENCELRARIALLQAGRLSAGGCSSGGTGGSSGLPSPVGLGAQLGSPGWPLPMVL</sequence>
<dbReference type="GO" id="GO:0005634">
    <property type="term" value="C:nucleus"/>
    <property type="evidence" value="ECO:0007669"/>
    <property type="project" value="UniProtKB-SubCell"/>
</dbReference>
<reference evidence="9" key="1">
    <citation type="submission" date="2019-10" db="EMBL/GenBank/DDBJ databases">
        <title>Overexpression of endogenous bZIP transcription factor in Chlorella sp. HS2 to increase lipid production under heterotrophic cultivation.</title>
        <authorList>
            <person name="Lee H."/>
            <person name="Shin W.-S."/>
            <person name="Kim Y.U."/>
            <person name="Kang N.K."/>
            <person name="Chang Y.K."/>
        </authorList>
    </citation>
    <scope>NUCLEOTIDE SEQUENCE</scope>
</reference>
<dbReference type="SUPFAM" id="SSF57959">
    <property type="entry name" value="Leucine zipper domain"/>
    <property type="match status" value="1"/>
</dbReference>
<accession>A0A8E4HJG8</accession>
<dbReference type="AlphaFoldDB" id="A0A8E4HJG8"/>
<comment type="subcellular location">
    <subcellularLocation>
        <location evidence="1">Nucleus</location>
    </subcellularLocation>
</comment>
<feature type="region of interest" description="Disordered" evidence="7">
    <location>
        <begin position="85"/>
        <end position="108"/>
    </location>
</feature>
<keyword evidence="5" id="KW-0539">Nucleus</keyword>
<organism evidence="9">
    <name type="scientific">Chlorella sp. HS2</name>
    <dbReference type="NCBI Taxonomy" id="2675547"/>
    <lineage>
        <taxon>Eukaryota</taxon>
        <taxon>Viridiplantae</taxon>
        <taxon>Chlorophyta</taxon>
        <taxon>core chlorophytes</taxon>
        <taxon>Trebouxiophyceae</taxon>
        <taxon>Chlorellales</taxon>
        <taxon>Chlorellaceae</taxon>
        <taxon>Chlorella clade</taxon>
        <taxon>Chlorella</taxon>
    </lineage>
</organism>
<keyword evidence="6" id="KW-0175">Coiled coil</keyword>
<dbReference type="Pfam" id="PF00170">
    <property type="entry name" value="bZIP_1"/>
    <property type="match status" value="1"/>
</dbReference>
<keyword evidence="3" id="KW-0238">DNA-binding</keyword>
<dbReference type="PANTHER" id="PTHR45764">
    <property type="entry name" value="BZIP TRANSCRIPTION FACTOR 44"/>
    <property type="match status" value="1"/>
</dbReference>
<feature type="domain" description="BZIP" evidence="8">
    <location>
        <begin position="6"/>
        <end position="57"/>
    </location>
</feature>
<evidence type="ECO:0000256" key="2">
    <source>
        <dbReference type="ARBA" id="ARBA00023015"/>
    </source>
</evidence>
<name>A0A8E4HJG8_9CHLO</name>
<evidence type="ECO:0000313" key="9">
    <source>
        <dbReference type="EMBL" id="QLC27627.1"/>
    </source>
</evidence>
<protein>
    <submittedName>
        <fullName evidence="9">BZIP transcription factor 1</fullName>
    </submittedName>
</protein>
<dbReference type="GO" id="GO:0045893">
    <property type="term" value="P:positive regulation of DNA-templated transcription"/>
    <property type="evidence" value="ECO:0007669"/>
    <property type="project" value="TreeGrafter"/>
</dbReference>
<dbReference type="InterPro" id="IPR004827">
    <property type="entry name" value="bZIP"/>
</dbReference>
<feature type="coiled-coil region" evidence="6">
    <location>
        <begin position="24"/>
        <end position="51"/>
    </location>
</feature>
<dbReference type="GO" id="GO:0003700">
    <property type="term" value="F:DNA-binding transcription factor activity"/>
    <property type="evidence" value="ECO:0007669"/>
    <property type="project" value="InterPro"/>
</dbReference>
<dbReference type="Gene3D" id="1.20.5.170">
    <property type="match status" value="1"/>
</dbReference>
<dbReference type="InterPro" id="IPR046347">
    <property type="entry name" value="bZIP_sf"/>
</dbReference>
<feature type="compositionally biased region" description="Gly residues" evidence="7">
    <location>
        <begin position="86"/>
        <end position="95"/>
    </location>
</feature>
<evidence type="ECO:0000256" key="6">
    <source>
        <dbReference type="SAM" id="Coils"/>
    </source>
</evidence>
<dbReference type="GO" id="GO:0000976">
    <property type="term" value="F:transcription cis-regulatory region binding"/>
    <property type="evidence" value="ECO:0007669"/>
    <property type="project" value="TreeGrafter"/>
</dbReference>
<evidence type="ECO:0000256" key="3">
    <source>
        <dbReference type="ARBA" id="ARBA00023125"/>
    </source>
</evidence>
<evidence type="ECO:0000256" key="7">
    <source>
        <dbReference type="SAM" id="MobiDB-lite"/>
    </source>
</evidence>
<dbReference type="PANTHER" id="PTHR45764:SF38">
    <property type="entry name" value="BZIP TRANSCRIPTION FACTOR 44"/>
    <property type="match status" value="1"/>
</dbReference>
<dbReference type="PROSITE" id="PS50217">
    <property type="entry name" value="BZIP"/>
    <property type="match status" value="1"/>
</dbReference>
<keyword evidence="4" id="KW-0804">Transcription</keyword>
<dbReference type="CDD" id="cd14702">
    <property type="entry name" value="bZIP_plant_GBF1"/>
    <property type="match status" value="1"/>
</dbReference>
<gene>
    <name evidence="9" type="primary">bZIP1</name>
</gene>
<evidence type="ECO:0000259" key="8">
    <source>
        <dbReference type="PROSITE" id="PS50217"/>
    </source>
</evidence>
<evidence type="ECO:0000256" key="1">
    <source>
        <dbReference type="ARBA" id="ARBA00004123"/>
    </source>
</evidence>
<evidence type="ECO:0000256" key="4">
    <source>
        <dbReference type="ARBA" id="ARBA00023163"/>
    </source>
</evidence>
<evidence type="ECO:0000256" key="5">
    <source>
        <dbReference type="ARBA" id="ARBA00023242"/>
    </source>
</evidence>
<dbReference type="InterPro" id="IPR045314">
    <property type="entry name" value="bZIP_plant_GBF1"/>
</dbReference>
<keyword evidence="2" id="KW-0805">Transcription regulation</keyword>
<proteinExistence type="evidence at transcript level"/>
<dbReference type="SMART" id="SM00338">
    <property type="entry name" value="BRLZ"/>
    <property type="match status" value="1"/>
</dbReference>
<dbReference type="EMBL" id="MN593349">
    <property type="protein sequence ID" value="QLC27627.1"/>
    <property type="molecule type" value="mRNA"/>
</dbReference>